<evidence type="ECO:0000256" key="3">
    <source>
        <dbReference type="ARBA" id="ARBA00022833"/>
    </source>
</evidence>
<feature type="region of interest" description="Disordered" evidence="5">
    <location>
        <begin position="88"/>
        <end position="131"/>
    </location>
</feature>
<feature type="domain" description="B box-type" evidence="6">
    <location>
        <begin position="1"/>
        <end position="47"/>
    </location>
</feature>
<gene>
    <name evidence="7" type="ORF">PHJA_000066700</name>
</gene>
<evidence type="ECO:0000256" key="1">
    <source>
        <dbReference type="ARBA" id="ARBA00022723"/>
    </source>
</evidence>
<feature type="compositionally biased region" description="Low complexity" evidence="5">
    <location>
        <begin position="88"/>
        <end position="100"/>
    </location>
</feature>
<reference evidence="7" key="1">
    <citation type="submission" date="2020-07" db="EMBL/GenBank/DDBJ databases">
        <title>Ethylene signaling mediates host invasion by parasitic plants.</title>
        <authorList>
            <person name="Yoshida S."/>
        </authorList>
    </citation>
    <scope>NUCLEOTIDE SEQUENCE</scope>
    <source>
        <strain evidence="7">Okayama</strain>
    </source>
</reference>
<dbReference type="SMART" id="SM00336">
    <property type="entry name" value="BBOX"/>
    <property type="match status" value="1"/>
</dbReference>
<comment type="caution">
    <text evidence="7">The sequence shown here is derived from an EMBL/GenBank/DDBJ whole genome shotgun (WGS) entry which is preliminary data.</text>
</comment>
<evidence type="ECO:0000256" key="4">
    <source>
        <dbReference type="PROSITE-ProRule" id="PRU00024"/>
    </source>
</evidence>
<evidence type="ECO:0000313" key="8">
    <source>
        <dbReference type="Proteomes" id="UP000653305"/>
    </source>
</evidence>
<dbReference type="OrthoDB" id="153872at2759"/>
<dbReference type="InterPro" id="IPR000315">
    <property type="entry name" value="Znf_B-box"/>
</dbReference>
<evidence type="ECO:0000259" key="6">
    <source>
        <dbReference type="PROSITE" id="PS50119"/>
    </source>
</evidence>
<keyword evidence="8" id="KW-1185">Reference proteome</keyword>
<organism evidence="7 8">
    <name type="scientific">Phtheirospermum japonicum</name>
    <dbReference type="NCBI Taxonomy" id="374723"/>
    <lineage>
        <taxon>Eukaryota</taxon>
        <taxon>Viridiplantae</taxon>
        <taxon>Streptophyta</taxon>
        <taxon>Embryophyta</taxon>
        <taxon>Tracheophyta</taxon>
        <taxon>Spermatophyta</taxon>
        <taxon>Magnoliopsida</taxon>
        <taxon>eudicotyledons</taxon>
        <taxon>Gunneridae</taxon>
        <taxon>Pentapetalae</taxon>
        <taxon>asterids</taxon>
        <taxon>lamiids</taxon>
        <taxon>Lamiales</taxon>
        <taxon>Orobanchaceae</taxon>
        <taxon>Orobanchaceae incertae sedis</taxon>
        <taxon>Phtheirospermum</taxon>
    </lineage>
</organism>
<dbReference type="InterPro" id="IPR049808">
    <property type="entry name" value="CONSTANS-like_Bbox1"/>
</dbReference>
<dbReference type="PANTHER" id="PTHR31717:SF142">
    <property type="entry name" value="B-BOX DOMAIN PROTEIN 30-RELATED"/>
    <property type="match status" value="1"/>
</dbReference>
<feature type="compositionally biased region" description="Basic and acidic residues" evidence="5">
    <location>
        <begin position="121"/>
        <end position="131"/>
    </location>
</feature>
<dbReference type="PANTHER" id="PTHR31717">
    <property type="entry name" value="ZINC FINGER PROTEIN CONSTANS-LIKE 10"/>
    <property type="match status" value="1"/>
</dbReference>
<protein>
    <submittedName>
        <fullName evidence="7">B-box zinc finger protein 32</fullName>
    </submittedName>
</protein>
<sequence length="249" mass="26796">MKSRHCELCNADAAVFCSSDAAFLCRSCDAKVHDANFLVARHVRLSVCSSCRNFTGQEIAGAGSQPPRAICSSCSDVDEDGVVSSGYSSFSSDCISSTTSPAKEYSGGRRDGSGSQGFESSSDRKRQRGGESRRVDFLKAEGIFVDWCGKLGVGADVAVGMACRGLRACSESWTVLPFRVCLAASMWLGLSLSGDKSVSTWQVLERLEDISGVPANIILAAELKLERGLRGGRRLQRRRLELEEGWAEC</sequence>
<dbReference type="AlphaFoldDB" id="A0A830B1D4"/>
<dbReference type="PROSITE" id="PS50119">
    <property type="entry name" value="ZF_BBOX"/>
    <property type="match status" value="1"/>
</dbReference>
<dbReference type="GO" id="GO:0008270">
    <property type="term" value="F:zinc ion binding"/>
    <property type="evidence" value="ECO:0007669"/>
    <property type="project" value="UniProtKB-KW"/>
</dbReference>
<keyword evidence="2 4" id="KW-0863">Zinc-finger</keyword>
<proteinExistence type="predicted"/>
<dbReference type="Proteomes" id="UP000653305">
    <property type="component" value="Unassembled WGS sequence"/>
</dbReference>
<evidence type="ECO:0000313" key="7">
    <source>
        <dbReference type="EMBL" id="GFP79232.1"/>
    </source>
</evidence>
<evidence type="ECO:0000256" key="2">
    <source>
        <dbReference type="ARBA" id="ARBA00022771"/>
    </source>
</evidence>
<accession>A0A830B1D4</accession>
<dbReference type="EMBL" id="BMAC01000005">
    <property type="protein sequence ID" value="GFP79232.1"/>
    <property type="molecule type" value="Genomic_DNA"/>
</dbReference>
<dbReference type="CDD" id="cd19821">
    <property type="entry name" value="Bbox1_BBX-like"/>
    <property type="match status" value="1"/>
</dbReference>
<keyword evidence="3" id="KW-0862">Zinc</keyword>
<keyword evidence="1" id="KW-0479">Metal-binding</keyword>
<evidence type="ECO:0000256" key="5">
    <source>
        <dbReference type="SAM" id="MobiDB-lite"/>
    </source>
</evidence>
<name>A0A830B1D4_9LAMI</name>